<feature type="transmembrane region" description="Helical" evidence="1">
    <location>
        <begin position="75"/>
        <end position="108"/>
    </location>
</feature>
<accession>A0ABS4WCQ2</accession>
<gene>
    <name evidence="2" type="ORF">JOF46_001892</name>
</gene>
<reference evidence="2 3" key="1">
    <citation type="submission" date="2021-03" db="EMBL/GenBank/DDBJ databases">
        <title>Sequencing the genomes of 1000 actinobacteria strains.</title>
        <authorList>
            <person name="Klenk H.-P."/>
        </authorList>
    </citation>
    <scope>NUCLEOTIDE SEQUENCE [LARGE SCALE GENOMIC DNA]</scope>
    <source>
        <strain evidence="2 3">DSM 15454</strain>
    </source>
</reference>
<organism evidence="2 3">
    <name type="scientific">Paeniglutamicibacter psychrophenolicus</name>
    <dbReference type="NCBI Taxonomy" id="257454"/>
    <lineage>
        <taxon>Bacteria</taxon>
        <taxon>Bacillati</taxon>
        <taxon>Actinomycetota</taxon>
        <taxon>Actinomycetes</taxon>
        <taxon>Micrococcales</taxon>
        <taxon>Micrococcaceae</taxon>
        <taxon>Paeniglutamicibacter</taxon>
    </lineage>
</organism>
<dbReference type="EMBL" id="JAGIOE010000001">
    <property type="protein sequence ID" value="MBP2373980.1"/>
    <property type="molecule type" value="Genomic_DNA"/>
</dbReference>
<dbReference type="Proteomes" id="UP000766570">
    <property type="component" value="Unassembled WGS sequence"/>
</dbReference>
<sequence>MLPLTARRPRPGSATALVLLVFAGGSVLDSILRATSRYSPATGMLPQLLLAAVPMFIAIGVWICLRGQKGLSGSLFLQLLLAIGVGVLTMRSALPLSWYLGIGLVLWAMRLGRSLLMWVGTSLLVLAGGAQFGMIDFSGVLFLPFALTPPLFLGAAAYYQWHQVRHSQLETDIDAEQSAQLHRNRYGREPGH</sequence>
<feature type="transmembrane region" description="Helical" evidence="1">
    <location>
        <begin position="141"/>
        <end position="159"/>
    </location>
</feature>
<protein>
    <submittedName>
        <fullName evidence="2">Uncharacterized protein</fullName>
    </submittedName>
</protein>
<feature type="transmembrane region" description="Helical" evidence="1">
    <location>
        <begin position="115"/>
        <end position="135"/>
    </location>
</feature>
<keyword evidence="1" id="KW-0472">Membrane</keyword>
<dbReference type="RefSeq" id="WP_209907090.1">
    <property type="nucleotide sequence ID" value="NZ_BAAAMI010000011.1"/>
</dbReference>
<feature type="transmembrane region" description="Helical" evidence="1">
    <location>
        <begin position="44"/>
        <end position="63"/>
    </location>
</feature>
<comment type="caution">
    <text evidence="2">The sequence shown here is derived from an EMBL/GenBank/DDBJ whole genome shotgun (WGS) entry which is preliminary data.</text>
</comment>
<proteinExistence type="predicted"/>
<name>A0ABS4WCQ2_9MICC</name>
<keyword evidence="1" id="KW-1133">Transmembrane helix</keyword>
<feature type="transmembrane region" description="Helical" evidence="1">
    <location>
        <begin position="12"/>
        <end position="32"/>
    </location>
</feature>
<evidence type="ECO:0000313" key="3">
    <source>
        <dbReference type="Proteomes" id="UP000766570"/>
    </source>
</evidence>
<keyword evidence="1" id="KW-0812">Transmembrane</keyword>
<keyword evidence="3" id="KW-1185">Reference proteome</keyword>
<evidence type="ECO:0000313" key="2">
    <source>
        <dbReference type="EMBL" id="MBP2373980.1"/>
    </source>
</evidence>
<evidence type="ECO:0000256" key="1">
    <source>
        <dbReference type="SAM" id="Phobius"/>
    </source>
</evidence>